<protein>
    <recommendedName>
        <fullName evidence="4">Transmembrane protein</fullName>
    </recommendedName>
</protein>
<reference evidence="2 3" key="1">
    <citation type="submission" date="2018-11" db="EMBL/GenBank/DDBJ databases">
        <title>The genome of Variovorax sp T529.</title>
        <authorList>
            <person name="Gao J."/>
        </authorList>
    </citation>
    <scope>NUCLEOTIDE SEQUENCE [LARGE SCALE GENOMIC DNA]</scope>
    <source>
        <strain evidence="2 3">T529</strain>
    </source>
</reference>
<name>A0A3P3DZR4_9BURK</name>
<dbReference type="Proteomes" id="UP000271590">
    <property type="component" value="Unassembled WGS sequence"/>
</dbReference>
<feature type="transmembrane region" description="Helical" evidence="1">
    <location>
        <begin position="75"/>
        <end position="95"/>
    </location>
</feature>
<evidence type="ECO:0000256" key="1">
    <source>
        <dbReference type="SAM" id="Phobius"/>
    </source>
</evidence>
<feature type="transmembrane region" description="Helical" evidence="1">
    <location>
        <begin position="12"/>
        <end position="33"/>
    </location>
</feature>
<feature type="transmembrane region" description="Helical" evidence="1">
    <location>
        <begin position="45"/>
        <end position="69"/>
    </location>
</feature>
<sequence length="322" mass="35282">MAPDFAVHYLSSPLGVGLLLSVLGIPTLLLRAMAWRWFQRLGLRLVVQGYCAAIAAMFVLSVSIAFAGGHSMERAGYLFVLSLIFVLPFASLVVMPLSVHQGQTNLDATSHVFRRVASSRLQSASAIVRDRRRKPAEIWRREHARPVIKAPTGGMNMWPFTRRTPATLYLGTVSAESRRDFLKHLEADSSGALSTVLLSELESVLALPPVSAAPHGGNALKVDVTLEAFRKGGWDQLSLGLVDFPLIWRPMVTVCARVSSLTAAKSQAQFRVIERMSWGGFFSSLLPWKVQLGVASPGSRVQLEELARAAGERLKKKIQDLV</sequence>
<dbReference type="EMBL" id="RQXU01000047">
    <property type="protein sequence ID" value="RRH79733.1"/>
    <property type="molecule type" value="Genomic_DNA"/>
</dbReference>
<dbReference type="AlphaFoldDB" id="A0A3P3DZR4"/>
<comment type="caution">
    <text evidence="2">The sequence shown here is derived from an EMBL/GenBank/DDBJ whole genome shotgun (WGS) entry which is preliminary data.</text>
</comment>
<dbReference type="RefSeq" id="WP_185738454.1">
    <property type="nucleotide sequence ID" value="NZ_RQXU01000047.1"/>
</dbReference>
<keyword evidence="1" id="KW-0812">Transmembrane</keyword>
<accession>A0A3P3DZR4</accession>
<proteinExistence type="predicted"/>
<gene>
    <name evidence="2" type="ORF">EH244_31625</name>
</gene>
<keyword evidence="1" id="KW-0472">Membrane</keyword>
<keyword evidence="1" id="KW-1133">Transmembrane helix</keyword>
<evidence type="ECO:0000313" key="3">
    <source>
        <dbReference type="Proteomes" id="UP000271590"/>
    </source>
</evidence>
<evidence type="ECO:0008006" key="4">
    <source>
        <dbReference type="Google" id="ProtNLM"/>
    </source>
</evidence>
<organism evidence="2 3">
    <name type="scientific">Variovorax beijingensis</name>
    <dbReference type="NCBI Taxonomy" id="2496117"/>
    <lineage>
        <taxon>Bacteria</taxon>
        <taxon>Pseudomonadati</taxon>
        <taxon>Pseudomonadota</taxon>
        <taxon>Betaproteobacteria</taxon>
        <taxon>Burkholderiales</taxon>
        <taxon>Comamonadaceae</taxon>
        <taxon>Variovorax</taxon>
    </lineage>
</organism>
<evidence type="ECO:0000313" key="2">
    <source>
        <dbReference type="EMBL" id="RRH79733.1"/>
    </source>
</evidence>